<keyword evidence="4" id="KW-0028">Amino-acid biosynthesis</keyword>
<dbReference type="Pfam" id="PF10369">
    <property type="entry name" value="ALS_ss_C"/>
    <property type="match status" value="1"/>
</dbReference>
<protein>
    <submittedName>
        <fullName evidence="7">Acetolactate synthase, small subunit</fullName>
    </submittedName>
</protein>
<evidence type="ECO:0000256" key="1">
    <source>
        <dbReference type="ARBA" id="ARBA00004974"/>
    </source>
</evidence>
<dbReference type="GO" id="GO:0003984">
    <property type="term" value="F:acetolactate synthase activity"/>
    <property type="evidence" value="ECO:0007669"/>
    <property type="project" value="TreeGrafter"/>
</dbReference>
<feature type="domain" description="ACT" evidence="6">
    <location>
        <begin position="88"/>
        <end position="160"/>
    </location>
</feature>
<reference evidence="7" key="1">
    <citation type="journal article" date="2023" name="Science">
        <title>Elucidation of the pathway for biosynthesis of saponin adjuvants from the soapbark tree.</title>
        <authorList>
            <person name="Reed J."/>
            <person name="Orme A."/>
            <person name="El-Demerdash A."/>
            <person name="Owen C."/>
            <person name="Martin L.B.B."/>
            <person name="Misra R.C."/>
            <person name="Kikuchi S."/>
            <person name="Rejzek M."/>
            <person name="Martin A.C."/>
            <person name="Harkess A."/>
            <person name="Leebens-Mack J."/>
            <person name="Louveau T."/>
            <person name="Stephenson M.J."/>
            <person name="Osbourn A."/>
        </authorList>
    </citation>
    <scope>NUCLEOTIDE SEQUENCE</scope>
    <source>
        <strain evidence="7">S10</strain>
    </source>
</reference>
<name>A0AAD7VJP4_QUISA</name>
<dbReference type="FunFam" id="3.30.70.260:FF:000001">
    <property type="entry name" value="Acetolactate synthase, small subunit"/>
    <property type="match status" value="1"/>
</dbReference>
<dbReference type="NCBIfam" id="TIGR00119">
    <property type="entry name" value="acolac_sm"/>
    <property type="match status" value="1"/>
</dbReference>
<evidence type="ECO:0000256" key="3">
    <source>
        <dbReference type="ARBA" id="ARBA00006341"/>
    </source>
</evidence>
<dbReference type="InterPro" id="IPR039557">
    <property type="entry name" value="AHAS_ACT"/>
</dbReference>
<dbReference type="InterPro" id="IPR027271">
    <property type="entry name" value="Acetolactate_synth/TF_NikR_C"/>
</dbReference>
<dbReference type="InterPro" id="IPR002912">
    <property type="entry name" value="ACT_dom"/>
</dbReference>
<dbReference type="PANTHER" id="PTHR30239:SF18">
    <property type="entry name" value="ACETOLACTATE SYNTHASE SMALL SUBUNIT 2, CHLOROPLASTIC"/>
    <property type="match status" value="1"/>
</dbReference>
<dbReference type="GO" id="GO:0005829">
    <property type="term" value="C:cytosol"/>
    <property type="evidence" value="ECO:0007669"/>
    <property type="project" value="TreeGrafter"/>
</dbReference>
<proteinExistence type="inferred from homology"/>
<dbReference type="Proteomes" id="UP001163823">
    <property type="component" value="Chromosome 3"/>
</dbReference>
<keyword evidence="8" id="KW-1185">Reference proteome</keyword>
<evidence type="ECO:0000313" key="8">
    <source>
        <dbReference type="Proteomes" id="UP001163823"/>
    </source>
</evidence>
<dbReference type="SUPFAM" id="SSF55021">
    <property type="entry name" value="ACT-like"/>
    <property type="match status" value="2"/>
</dbReference>
<dbReference type="Pfam" id="PF22629">
    <property type="entry name" value="ACT_AHAS_ss"/>
    <property type="match status" value="1"/>
</dbReference>
<dbReference type="GO" id="GO:0009099">
    <property type="term" value="P:L-valine biosynthetic process"/>
    <property type="evidence" value="ECO:0007669"/>
    <property type="project" value="TreeGrafter"/>
</dbReference>
<dbReference type="CDD" id="cd04878">
    <property type="entry name" value="ACT_AHAS"/>
    <property type="match status" value="1"/>
</dbReference>
<dbReference type="InterPro" id="IPR004789">
    <property type="entry name" value="Acetalactate_synth_ssu"/>
</dbReference>
<dbReference type="EMBL" id="JARAOO010000003">
    <property type="protein sequence ID" value="KAJ7978307.1"/>
    <property type="molecule type" value="Genomic_DNA"/>
</dbReference>
<accession>A0AAD7VJP4</accession>
<dbReference type="InterPro" id="IPR019455">
    <property type="entry name" value="Acetolactate_synth_ssu_C"/>
</dbReference>
<dbReference type="InterPro" id="IPR054480">
    <property type="entry name" value="AHAS_small-like_ACT"/>
</dbReference>
<gene>
    <name evidence="7" type="ORF">O6P43_007792</name>
</gene>
<comment type="pathway">
    <text evidence="2">Amino-acid biosynthesis; L-valine biosynthesis; L-valine from pyruvate: step 1/4.</text>
</comment>
<dbReference type="Gene3D" id="3.30.70.1150">
    <property type="entry name" value="ACT-like. Chain A, domain 2"/>
    <property type="match status" value="1"/>
</dbReference>
<dbReference type="AlphaFoldDB" id="A0AAD7VJP4"/>
<comment type="caution">
    <text evidence="7">The sequence shown here is derived from an EMBL/GenBank/DDBJ whole genome shotgun (WGS) entry which is preliminary data.</text>
</comment>
<dbReference type="GO" id="GO:0009097">
    <property type="term" value="P:isoleucine biosynthetic process"/>
    <property type="evidence" value="ECO:0007669"/>
    <property type="project" value="TreeGrafter"/>
</dbReference>
<dbReference type="NCBIfam" id="NF008864">
    <property type="entry name" value="PRK11895.1"/>
    <property type="match status" value="1"/>
</dbReference>
<dbReference type="PANTHER" id="PTHR30239">
    <property type="entry name" value="ACETOLACTATE SYNTHASE SMALL SUBUNIT"/>
    <property type="match status" value="1"/>
</dbReference>
<dbReference type="GO" id="GO:1990610">
    <property type="term" value="F:acetolactate synthase regulator activity"/>
    <property type="evidence" value="ECO:0007669"/>
    <property type="project" value="InterPro"/>
</dbReference>
<dbReference type="InterPro" id="IPR045865">
    <property type="entry name" value="ACT-like_dom_sf"/>
</dbReference>
<keyword evidence="5" id="KW-0100">Branched-chain amino acid biosynthesis</keyword>
<comment type="similarity">
    <text evidence="3">Belongs to the acetolactate synthase small subunit family.</text>
</comment>
<evidence type="ECO:0000313" key="7">
    <source>
        <dbReference type="EMBL" id="KAJ7978307.1"/>
    </source>
</evidence>
<evidence type="ECO:0000256" key="2">
    <source>
        <dbReference type="ARBA" id="ARBA00005025"/>
    </source>
</evidence>
<sequence>MCLKLTGVSYKVMAALPLHLTSKTYRTCSGVDFGHTFGDGLDFWHRRHPKLKWSVVTKKVVVSVSNDNAVSVSDSVLPMPPPMVKCHTISIFVGDESGIINRIAGVFACRGYNIESLAVGLKKDKSLFTTVVSGAEKVLVQVVEQLNKLVNVIKVQDISREPQVERELMLIKLSADIMSLVDLFRGKIVDISEHSLTIEVTGDPAEDGRCS</sequence>
<comment type="pathway">
    <text evidence="1">Amino-acid biosynthesis; L-isoleucine biosynthesis; L-isoleucine from 2-oxobutanoate: step 1/4.</text>
</comment>
<organism evidence="7 8">
    <name type="scientific">Quillaja saponaria</name>
    <name type="common">Soap bark tree</name>
    <dbReference type="NCBI Taxonomy" id="32244"/>
    <lineage>
        <taxon>Eukaryota</taxon>
        <taxon>Viridiplantae</taxon>
        <taxon>Streptophyta</taxon>
        <taxon>Embryophyta</taxon>
        <taxon>Tracheophyta</taxon>
        <taxon>Spermatophyta</taxon>
        <taxon>Magnoliopsida</taxon>
        <taxon>eudicotyledons</taxon>
        <taxon>Gunneridae</taxon>
        <taxon>Pentapetalae</taxon>
        <taxon>rosids</taxon>
        <taxon>fabids</taxon>
        <taxon>Fabales</taxon>
        <taxon>Quillajaceae</taxon>
        <taxon>Quillaja</taxon>
    </lineage>
</organism>
<evidence type="ECO:0000259" key="6">
    <source>
        <dbReference type="PROSITE" id="PS51671"/>
    </source>
</evidence>
<dbReference type="PROSITE" id="PS51671">
    <property type="entry name" value="ACT"/>
    <property type="match status" value="1"/>
</dbReference>
<evidence type="ECO:0000256" key="5">
    <source>
        <dbReference type="ARBA" id="ARBA00023304"/>
    </source>
</evidence>
<dbReference type="Gene3D" id="3.30.70.260">
    <property type="match status" value="1"/>
</dbReference>
<dbReference type="KEGG" id="qsa:O6P43_007792"/>
<evidence type="ECO:0000256" key="4">
    <source>
        <dbReference type="ARBA" id="ARBA00022605"/>
    </source>
</evidence>